<dbReference type="STRING" id="1423813.FC26_GL000482"/>
<feature type="transmembrane region" description="Helical" evidence="7">
    <location>
        <begin position="73"/>
        <end position="91"/>
    </location>
</feature>
<evidence type="ECO:0000256" key="5">
    <source>
        <dbReference type="ARBA" id="ARBA00022989"/>
    </source>
</evidence>
<dbReference type="InterPro" id="IPR011701">
    <property type="entry name" value="MFS"/>
</dbReference>
<accession>A0A0R2A1G0</accession>
<keyword evidence="5 7" id="KW-1133">Transmembrane helix</keyword>
<evidence type="ECO:0000256" key="1">
    <source>
        <dbReference type="ARBA" id="ARBA00004651"/>
    </source>
</evidence>
<keyword evidence="4 7" id="KW-0812">Transmembrane</keyword>
<evidence type="ECO:0000313" key="9">
    <source>
        <dbReference type="EMBL" id="KRM60394.1"/>
    </source>
</evidence>
<evidence type="ECO:0000256" key="2">
    <source>
        <dbReference type="ARBA" id="ARBA00022448"/>
    </source>
</evidence>
<feature type="transmembrane region" description="Helical" evidence="7">
    <location>
        <begin position="46"/>
        <end position="66"/>
    </location>
</feature>
<keyword evidence="6 7" id="KW-0472">Membrane</keyword>
<evidence type="ECO:0000256" key="3">
    <source>
        <dbReference type="ARBA" id="ARBA00022475"/>
    </source>
</evidence>
<feature type="transmembrane region" description="Helical" evidence="7">
    <location>
        <begin position="304"/>
        <end position="325"/>
    </location>
</feature>
<dbReference type="CDD" id="cd17321">
    <property type="entry name" value="MFS_MMR_MDR_like"/>
    <property type="match status" value="1"/>
</dbReference>
<dbReference type="AlphaFoldDB" id="A0A0R2A1G0"/>
<dbReference type="PATRIC" id="fig|1423813.3.peg.492"/>
<feature type="domain" description="Major facilitator superfamily (MFS) profile" evidence="8">
    <location>
        <begin position="8"/>
        <end position="465"/>
    </location>
</feature>
<dbReference type="Proteomes" id="UP000051733">
    <property type="component" value="Unassembled WGS sequence"/>
</dbReference>
<dbReference type="RefSeq" id="WP_057780415.1">
    <property type="nucleotide sequence ID" value="NZ_AYYY01000063.1"/>
</dbReference>
<feature type="transmembrane region" description="Helical" evidence="7">
    <location>
        <begin position="97"/>
        <end position="120"/>
    </location>
</feature>
<evidence type="ECO:0000313" key="10">
    <source>
        <dbReference type="Proteomes" id="UP000051733"/>
    </source>
</evidence>
<dbReference type="EMBL" id="AYYY01000063">
    <property type="protein sequence ID" value="KRM60394.1"/>
    <property type="molecule type" value="Genomic_DNA"/>
</dbReference>
<feature type="transmembrane region" description="Helical" evidence="7">
    <location>
        <begin position="357"/>
        <end position="376"/>
    </location>
</feature>
<evidence type="ECO:0000256" key="6">
    <source>
        <dbReference type="ARBA" id="ARBA00023136"/>
    </source>
</evidence>
<dbReference type="GO" id="GO:0005886">
    <property type="term" value="C:plasma membrane"/>
    <property type="evidence" value="ECO:0007669"/>
    <property type="project" value="UniProtKB-SubCell"/>
</dbReference>
<organism evidence="9 10">
    <name type="scientific">Paucilactobacillus vaccinostercus DSM 20634</name>
    <dbReference type="NCBI Taxonomy" id="1423813"/>
    <lineage>
        <taxon>Bacteria</taxon>
        <taxon>Bacillati</taxon>
        <taxon>Bacillota</taxon>
        <taxon>Bacilli</taxon>
        <taxon>Lactobacillales</taxon>
        <taxon>Lactobacillaceae</taxon>
        <taxon>Paucilactobacillus</taxon>
    </lineage>
</organism>
<dbReference type="Gene3D" id="1.20.1250.20">
    <property type="entry name" value="MFS general substrate transporter like domains"/>
    <property type="match status" value="1"/>
</dbReference>
<dbReference type="PROSITE" id="PS50850">
    <property type="entry name" value="MFS"/>
    <property type="match status" value="1"/>
</dbReference>
<dbReference type="PANTHER" id="PTHR42718:SF46">
    <property type="entry name" value="BLR6921 PROTEIN"/>
    <property type="match status" value="1"/>
</dbReference>
<feature type="transmembrane region" description="Helical" evidence="7">
    <location>
        <begin position="205"/>
        <end position="223"/>
    </location>
</feature>
<dbReference type="GO" id="GO:0022857">
    <property type="term" value="F:transmembrane transporter activity"/>
    <property type="evidence" value="ECO:0007669"/>
    <property type="project" value="InterPro"/>
</dbReference>
<keyword evidence="2" id="KW-0813">Transport</keyword>
<name>A0A0R2A1G0_9LACO</name>
<dbReference type="InterPro" id="IPR020846">
    <property type="entry name" value="MFS_dom"/>
</dbReference>
<sequence length="471" mass="50922">MKTQRIQTVIVLGMFSFLTSLAGSSINLALPKISTSLNISNSLATWVVQAGLIGTTVLLVLFGHFGDILSKDYIFINGGAIFIIGSLINGIAPSFTILIIGRVIQSVGIAMIMANSMGIVSEKFTDQNRAEALSAISVFISIGAISGPAIGGFILSIASWRWIFLLNVPVGLGILLFGCHALPIPRESWLAIKEKIRTANWVGQGLFTVGILIFFLSSMLFTSHTRHELGGTILLLVGVLITVGSFIQDNRSKSPWIAPRILRNQAFMVSVSVLFLVMLVNAVSNILLPFYLQSFVGISAFNSGLIMIVQSATMLVITPFAGYLADRMDRNVLTCIGLLVLLISQIGYVSYPQTINYWRILVPVMINGLGMALFLSPNNAITMGTVEQQLSGIAGSFNSFARTLGMTIGISMASVLLFAQLPGVNHITPQLGVVFMRAFSHVFIFAAFLSLIAFIVAVSRLFVARRHLKNN</sequence>
<evidence type="ECO:0000256" key="4">
    <source>
        <dbReference type="ARBA" id="ARBA00022692"/>
    </source>
</evidence>
<proteinExistence type="predicted"/>
<dbReference type="OrthoDB" id="102502at2"/>
<keyword evidence="10" id="KW-1185">Reference proteome</keyword>
<dbReference type="Gene3D" id="1.20.1720.10">
    <property type="entry name" value="Multidrug resistance protein D"/>
    <property type="match status" value="1"/>
</dbReference>
<gene>
    <name evidence="9" type="ORF">FC26_GL000482</name>
</gene>
<feature type="transmembrane region" description="Helical" evidence="7">
    <location>
        <begin position="267"/>
        <end position="292"/>
    </location>
</feature>
<feature type="transmembrane region" description="Helical" evidence="7">
    <location>
        <begin position="397"/>
        <end position="419"/>
    </location>
</feature>
<dbReference type="SUPFAM" id="SSF103473">
    <property type="entry name" value="MFS general substrate transporter"/>
    <property type="match status" value="1"/>
</dbReference>
<dbReference type="PANTHER" id="PTHR42718">
    <property type="entry name" value="MAJOR FACILITATOR SUPERFAMILY MULTIDRUG TRANSPORTER MFSC"/>
    <property type="match status" value="1"/>
</dbReference>
<comment type="subcellular location">
    <subcellularLocation>
        <location evidence="1">Cell membrane</location>
        <topology evidence="1">Multi-pass membrane protein</topology>
    </subcellularLocation>
</comment>
<protein>
    <submittedName>
        <fullName evidence="9">Major facilitator superfamily protein</fullName>
    </submittedName>
</protein>
<keyword evidence="3" id="KW-1003">Cell membrane</keyword>
<feature type="transmembrane region" description="Helical" evidence="7">
    <location>
        <begin position="332"/>
        <end position="351"/>
    </location>
</feature>
<feature type="transmembrane region" description="Helical" evidence="7">
    <location>
        <begin position="439"/>
        <end position="463"/>
    </location>
</feature>
<evidence type="ECO:0000256" key="7">
    <source>
        <dbReference type="SAM" id="Phobius"/>
    </source>
</evidence>
<comment type="caution">
    <text evidence="9">The sequence shown here is derived from an EMBL/GenBank/DDBJ whole genome shotgun (WGS) entry which is preliminary data.</text>
</comment>
<evidence type="ECO:0000259" key="8">
    <source>
        <dbReference type="PROSITE" id="PS50850"/>
    </source>
</evidence>
<dbReference type="PRINTS" id="PR01036">
    <property type="entry name" value="TCRTETB"/>
</dbReference>
<feature type="transmembrane region" description="Helical" evidence="7">
    <location>
        <begin position="132"/>
        <end position="156"/>
    </location>
</feature>
<feature type="transmembrane region" description="Helical" evidence="7">
    <location>
        <begin position="162"/>
        <end position="184"/>
    </location>
</feature>
<dbReference type="Pfam" id="PF07690">
    <property type="entry name" value="MFS_1"/>
    <property type="match status" value="1"/>
</dbReference>
<dbReference type="InterPro" id="IPR036259">
    <property type="entry name" value="MFS_trans_sf"/>
</dbReference>
<feature type="transmembrane region" description="Helical" evidence="7">
    <location>
        <begin position="229"/>
        <end position="247"/>
    </location>
</feature>
<reference evidence="9 10" key="1">
    <citation type="journal article" date="2015" name="Genome Announc.">
        <title>Expanding the biotechnology potential of lactobacilli through comparative genomics of 213 strains and associated genera.</title>
        <authorList>
            <person name="Sun Z."/>
            <person name="Harris H.M."/>
            <person name="McCann A."/>
            <person name="Guo C."/>
            <person name="Argimon S."/>
            <person name="Zhang W."/>
            <person name="Yang X."/>
            <person name="Jeffery I.B."/>
            <person name="Cooney J.C."/>
            <person name="Kagawa T.F."/>
            <person name="Liu W."/>
            <person name="Song Y."/>
            <person name="Salvetti E."/>
            <person name="Wrobel A."/>
            <person name="Rasinkangas P."/>
            <person name="Parkhill J."/>
            <person name="Rea M.C."/>
            <person name="O'Sullivan O."/>
            <person name="Ritari J."/>
            <person name="Douillard F.P."/>
            <person name="Paul Ross R."/>
            <person name="Yang R."/>
            <person name="Briner A.E."/>
            <person name="Felis G.E."/>
            <person name="de Vos W.M."/>
            <person name="Barrangou R."/>
            <person name="Klaenhammer T.R."/>
            <person name="Caufield P.W."/>
            <person name="Cui Y."/>
            <person name="Zhang H."/>
            <person name="O'Toole P.W."/>
        </authorList>
    </citation>
    <scope>NUCLEOTIDE SEQUENCE [LARGE SCALE GENOMIC DNA]</scope>
    <source>
        <strain evidence="9 10">DSM 20634</strain>
    </source>
</reference>